<accession>A0A9W7TTW2</accession>
<dbReference type="PROSITE" id="PS00518">
    <property type="entry name" value="ZF_RING_1"/>
    <property type="match status" value="1"/>
</dbReference>
<dbReference type="PROSITE" id="PS50188">
    <property type="entry name" value="B302_SPRY"/>
    <property type="match status" value="1"/>
</dbReference>
<dbReference type="InterPro" id="IPR000315">
    <property type="entry name" value="Znf_B-box"/>
</dbReference>
<dbReference type="Gene3D" id="2.60.120.920">
    <property type="match status" value="1"/>
</dbReference>
<evidence type="ECO:0000259" key="7">
    <source>
        <dbReference type="PROSITE" id="PS50119"/>
    </source>
</evidence>
<dbReference type="InterPro" id="IPR050143">
    <property type="entry name" value="TRIM/RBCC"/>
</dbReference>
<keyword evidence="5" id="KW-0175">Coiled coil</keyword>
<dbReference type="Pfam" id="PF00622">
    <property type="entry name" value="SPRY"/>
    <property type="match status" value="1"/>
</dbReference>
<feature type="domain" description="B box-type" evidence="7">
    <location>
        <begin position="85"/>
        <end position="126"/>
    </location>
</feature>
<comment type="caution">
    <text evidence="9">The sequence shown here is derived from an EMBL/GenBank/DDBJ whole genome shotgun (WGS) entry which is preliminary data.</text>
</comment>
<feature type="domain" description="B30.2/SPRY" evidence="8">
    <location>
        <begin position="273"/>
        <end position="461"/>
    </location>
</feature>
<dbReference type="Pfam" id="PF13445">
    <property type="entry name" value="zf-RING_UBOX"/>
    <property type="match status" value="1"/>
</dbReference>
<reference evidence="9" key="1">
    <citation type="submission" date="2021-02" db="EMBL/GenBank/DDBJ databases">
        <title>Comparative genomics reveals that relaxation of natural selection precedes convergent phenotypic evolution of cavefish.</title>
        <authorList>
            <person name="Peng Z."/>
        </authorList>
    </citation>
    <scope>NUCLEOTIDE SEQUENCE</scope>
    <source>
        <tissue evidence="9">Muscle</tissue>
    </source>
</reference>
<gene>
    <name evidence="9" type="ORF">IRJ41_012310</name>
</gene>
<dbReference type="CDD" id="cd13733">
    <property type="entry name" value="SPRY_PRY_C-I_1"/>
    <property type="match status" value="1"/>
</dbReference>
<evidence type="ECO:0000256" key="5">
    <source>
        <dbReference type="SAM" id="Coils"/>
    </source>
</evidence>
<dbReference type="InterPro" id="IPR013083">
    <property type="entry name" value="Znf_RING/FYVE/PHD"/>
</dbReference>
<dbReference type="SUPFAM" id="SSF49899">
    <property type="entry name" value="Concanavalin A-like lectins/glucanases"/>
    <property type="match status" value="1"/>
</dbReference>
<dbReference type="InterPro" id="IPR001870">
    <property type="entry name" value="B30.2/SPRY"/>
</dbReference>
<dbReference type="SUPFAM" id="SSF57845">
    <property type="entry name" value="B-box zinc-binding domain"/>
    <property type="match status" value="1"/>
</dbReference>
<dbReference type="SMART" id="SM00449">
    <property type="entry name" value="SPRY"/>
    <property type="match status" value="1"/>
</dbReference>
<keyword evidence="2 4" id="KW-0863">Zinc-finger</keyword>
<dbReference type="Pfam" id="PF00643">
    <property type="entry name" value="zf-B_box"/>
    <property type="match status" value="1"/>
</dbReference>
<name>A0A9W7TTW2_TRIRA</name>
<evidence type="ECO:0000313" key="10">
    <source>
        <dbReference type="Proteomes" id="UP001059041"/>
    </source>
</evidence>
<dbReference type="Gene3D" id="3.30.40.10">
    <property type="entry name" value="Zinc/RING finger domain, C3HC4 (zinc finger)"/>
    <property type="match status" value="1"/>
</dbReference>
<sequence>MAAECPFLEEDLTCPLCYEVFKDPVTLNCNHSFCKRCIHTRWECRGLQHCPVCYRTASSSRPSINRALKRVSDVFKQKPEHFMVKSMKRCSIHNEELKFFCRKDAELICAVCTSTRSHANHNYCSITEATSEILRELTARYNPLKQHLNRSEKLKENLEELKAYIQTQAAQTAEEIKKEYEKLHEFLREDERARLIVLKDQTKSKTGMVSEQLEEVNKIIEELTDITNYVEPITIADDLSFLKECKEAIKRTTYIVPEAEYPAGAIIDVFQYLGSLKHGVWKRMERAVNCCPVNFDPNTAHPNLIISDELTTVKYGKQQQVPDNPKRCMSRIAVLAACGFSSGKHCWHVEVDNSEWYIGVARESIRRKSSEFLNPTNGFWVIGLSNEAYRAQTSPHTRLSLKRKPQIVTVELDYEKGKVSFTYTTDGSSIYTFKDVRFKESIFPYFSIGINQGSTLRICAF</sequence>
<keyword evidence="3" id="KW-0862">Zinc</keyword>
<dbReference type="AlphaFoldDB" id="A0A9W7TTW2"/>
<dbReference type="InterPro" id="IPR006574">
    <property type="entry name" value="PRY"/>
</dbReference>
<evidence type="ECO:0000256" key="4">
    <source>
        <dbReference type="PROSITE-ProRule" id="PRU00024"/>
    </source>
</evidence>
<dbReference type="InterPro" id="IPR001841">
    <property type="entry name" value="Znf_RING"/>
</dbReference>
<dbReference type="InterPro" id="IPR027370">
    <property type="entry name" value="Znf-RING_euk"/>
</dbReference>
<proteinExistence type="predicted"/>
<dbReference type="Pfam" id="PF13765">
    <property type="entry name" value="PRY"/>
    <property type="match status" value="1"/>
</dbReference>
<dbReference type="Proteomes" id="UP001059041">
    <property type="component" value="Linkage Group LG12"/>
</dbReference>
<dbReference type="SMART" id="SM00589">
    <property type="entry name" value="PRY"/>
    <property type="match status" value="1"/>
</dbReference>
<keyword evidence="1" id="KW-0479">Metal-binding</keyword>
<dbReference type="SMART" id="SM00336">
    <property type="entry name" value="BBOX"/>
    <property type="match status" value="1"/>
</dbReference>
<dbReference type="PANTHER" id="PTHR24103">
    <property type="entry name" value="E3 UBIQUITIN-PROTEIN LIGASE TRIM"/>
    <property type="match status" value="1"/>
</dbReference>
<dbReference type="InterPro" id="IPR003877">
    <property type="entry name" value="SPRY_dom"/>
</dbReference>
<evidence type="ECO:0000256" key="2">
    <source>
        <dbReference type="ARBA" id="ARBA00022771"/>
    </source>
</evidence>
<dbReference type="GO" id="GO:0008270">
    <property type="term" value="F:zinc ion binding"/>
    <property type="evidence" value="ECO:0007669"/>
    <property type="project" value="UniProtKB-KW"/>
</dbReference>
<feature type="coiled-coil region" evidence="5">
    <location>
        <begin position="144"/>
        <end position="193"/>
    </location>
</feature>
<evidence type="ECO:0000313" key="9">
    <source>
        <dbReference type="EMBL" id="KAI7802521.1"/>
    </source>
</evidence>
<evidence type="ECO:0000259" key="6">
    <source>
        <dbReference type="PROSITE" id="PS50089"/>
    </source>
</evidence>
<organism evidence="9 10">
    <name type="scientific">Triplophysa rosa</name>
    <name type="common">Cave loach</name>
    <dbReference type="NCBI Taxonomy" id="992332"/>
    <lineage>
        <taxon>Eukaryota</taxon>
        <taxon>Metazoa</taxon>
        <taxon>Chordata</taxon>
        <taxon>Craniata</taxon>
        <taxon>Vertebrata</taxon>
        <taxon>Euteleostomi</taxon>
        <taxon>Actinopterygii</taxon>
        <taxon>Neopterygii</taxon>
        <taxon>Teleostei</taxon>
        <taxon>Ostariophysi</taxon>
        <taxon>Cypriniformes</taxon>
        <taxon>Nemacheilidae</taxon>
        <taxon>Triplophysa</taxon>
    </lineage>
</organism>
<dbReference type="PROSITE" id="PS50119">
    <property type="entry name" value="ZF_BBOX"/>
    <property type="match status" value="1"/>
</dbReference>
<evidence type="ECO:0000256" key="1">
    <source>
        <dbReference type="ARBA" id="ARBA00022723"/>
    </source>
</evidence>
<dbReference type="SUPFAM" id="SSF57850">
    <property type="entry name" value="RING/U-box"/>
    <property type="match status" value="1"/>
</dbReference>
<dbReference type="InterPro" id="IPR043136">
    <property type="entry name" value="B30.2/SPRY_sf"/>
</dbReference>
<dbReference type="InterPro" id="IPR013320">
    <property type="entry name" value="ConA-like_dom_sf"/>
</dbReference>
<feature type="domain" description="RING-type" evidence="6">
    <location>
        <begin position="14"/>
        <end position="53"/>
    </location>
</feature>
<dbReference type="FunFam" id="2.60.120.920:FF:000004">
    <property type="entry name" value="Butyrophilin subfamily 1 member A1"/>
    <property type="match status" value="1"/>
</dbReference>
<dbReference type="InterPro" id="IPR017907">
    <property type="entry name" value="Znf_RING_CS"/>
</dbReference>
<dbReference type="PROSITE" id="PS50089">
    <property type="entry name" value="ZF_RING_2"/>
    <property type="match status" value="1"/>
</dbReference>
<evidence type="ECO:0000256" key="3">
    <source>
        <dbReference type="ARBA" id="ARBA00022833"/>
    </source>
</evidence>
<protein>
    <submittedName>
        <fullName evidence="9">Nuclear factor 7</fullName>
    </submittedName>
</protein>
<dbReference type="SMART" id="SM00184">
    <property type="entry name" value="RING"/>
    <property type="match status" value="1"/>
</dbReference>
<dbReference type="EMBL" id="JAFHDT010000012">
    <property type="protein sequence ID" value="KAI7802521.1"/>
    <property type="molecule type" value="Genomic_DNA"/>
</dbReference>
<dbReference type="InterPro" id="IPR003879">
    <property type="entry name" value="Butyrophylin_SPRY"/>
</dbReference>
<dbReference type="OrthoDB" id="654191at2759"/>
<dbReference type="Gene3D" id="3.30.160.60">
    <property type="entry name" value="Classic Zinc Finger"/>
    <property type="match status" value="1"/>
</dbReference>
<evidence type="ECO:0000259" key="8">
    <source>
        <dbReference type="PROSITE" id="PS50188"/>
    </source>
</evidence>
<dbReference type="PRINTS" id="PR01407">
    <property type="entry name" value="BUTYPHLNCDUF"/>
</dbReference>
<keyword evidence="10" id="KW-1185">Reference proteome</keyword>